<keyword evidence="2" id="KW-1133">Transmembrane helix</keyword>
<feature type="transmembrane region" description="Helical" evidence="2">
    <location>
        <begin position="53"/>
        <end position="71"/>
    </location>
</feature>
<evidence type="ECO:0000256" key="2">
    <source>
        <dbReference type="SAM" id="Phobius"/>
    </source>
</evidence>
<proteinExistence type="predicted"/>
<evidence type="ECO:0000313" key="4">
    <source>
        <dbReference type="Proteomes" id="UP000251577"/>
    </source>
</evidence>
<keyword evidence="2" id="KW-0472">Membrane</keyword>
<reference evidence="3 4" key="1">
    <citation type="journal article" date="2018" name="Syst. Appl. Microbiol.">
        <title>Corynebacterium heidelbergense sp. nov., isolated from the preen glands of Egyptian geese (Alopochen aegyptiacus).</title>
        <authorList>
            <person name="Braun M.S."/>
            <person name="Wang E."/>
            <person name="Zimmermann S."/>
            <person name="Wink M."/>
        </authorList>
    </citation>
    <scope>NUCLEOTIDE SEQUENCE [LARGE SCALE GENOMIC DNA]</scope>
    <source>
        <strain evidence="3 4">647</strain>
    </source>
</reference>
<keyword evidence="2" id="KW-0812">Transmembrane</keyword>
<organism evidence="3 4">
    <name type="scientific">Corynebacterium heidelbergense</name>
    <dbReference type="NCBI Taxonomy" id="2055947"/>
    <lineage>
        <taxon>Bacteria</taxon>
        <taxon>Bacillati</taxon>
        <taxon>Actinomycetota</taxon>
        <taxon>Actinomycetes</taxon>
        <taxon>Mycobacteriales</taxon>
        <taxon>Corynebacteriaceae</taxon>
        <taxon>Corynebacterium</taxon>
    </lineage>
</organism>
<protein>
    <submittedName>
        <fullName evidence="3">Uncharacterized protein</fullName>
    </submittedName>
</protein>
<sequence>MSTPRPTEPQPQPIPLRVRIVQVFFVVLGVLLTLALAYWQWQRWHEVDGTFQNLGYAVQWPIFGGFLVVVYRKYLKYEKERALGNDEAAVPIDRKGAMTEVPEDFLLLPGTSRAVIDERGFEDTRRRDRRGSQSQPEGPQPQP</sequence>
<evidence type="ECO:0000313" key="3">
    <source>
        <dbReference type="EMBL" id="RAV32668.1"/>
    </source>
</evidence>
<keyword evidence="4" id="KW-1185">Reference proteome</keyword>
<accession>A0A364V7S9</accession>
<evidence type="ECO:0000256" key="1">
    <source>
        <dbReference type="SAM" id="MobiDB-lite"/>
    </source>
</evidence>
<dbReference type="EMBL" id="QHCV01000014">
    <property type="protein sequence ID" value="RAV32668.1"/>
    <property type="molecule type" value="Genomic_DNA"/>
</dbReference>
<name>A0A364V7S9_9CORY</name>
<feature type="compositionally biased region" description="Basic and acidic residues" evidence="1">
    <location>
        <begin position="116"/>
        <end position="126"/>
    </location>
</feature>
<dbReference type="AlphaFoldDB" id="A0A364V7S9"/>
<feature type="transmembrane region" description="Helical" evidence="2">
    <location>
        <begin position="20"/>
        <end position="41"/>
    </location>
</feature>
<dbReference type="RefSeq" id="WP_113630246.1">
    <property type="nucleotide sequence ID" value="NZ_QHCV01000014.1"/>
</dbReference>
<dbReference type="Proteomes" id="UP000251577">
    <property type="component" value="Unassembled WGS sequence"/>
</dbReference>
<comment type="caution">
    <text evidence="3">The sequence shown here is derived from an EMBL/GenBank/DDBJ whole genome shotgun (WGS) entry which is preliminary data.</text>
</comment>
<gene>
    <name evidence="3" type="ORF">DLJ54_02305</name>
</gene>
<feature type="region of interest" description="Disordered" evidence="1">
    <location>
        <begin position="116"/>
        <end position="143"/>
    </location>
</feature>